<dbReference type="AlphaFoldDB" id="A0AAV1C4F1"/>
<dbReference type="Proteomes" id="UP001161247">
    <property type="component" value="Chromosome 1"/>
</dbReference>
<protein>
    <submittedName>
        <fullName evidence="2">OLC1v1024056C1</fullName>
    </submittedName>
</protein>
<accession>A0AAV1C4F1</accession>
<dbReference type="InterPro" id="IPR034565">
    <property type="entry name" value="Put_cell_wall"/>
</dbReference>
<dbReference type="PANTHER" id="PTHR36733:SF1">
    <property type="entry name" value="CELL WALL PROTEIN-RELATED"/>
    <property type="match status" value="1"/>
</dbReference>
<dbReference type="EMBL" id="OX459118">
    <property type="protein sequence ID" value="CAI9089473.1"/>
    <property type="molecule type" value="Genomic_DNA"/>
</dbReference>
<dbReference type="PANTHER" id="PTHR36733">
    <property type="entry name" value="CELL WALL PROTEIN-RELATED"/>
    <property type="match status" value="1"/>
</dbReference>
<feature type="chain" id="PRO_5043606296" evidence="1">
    <location>
        <begin position="29"/>
        <end position="134"/>
    </location>
</feature>
<evidence type="ECO:0000313" key="2">
    <source>
        <dbReference type="EMBL" id="CAI9089473.1"/>
    </source>
</evidence>
<gene>
    <name evidence="2" type="ORF">OLC1_LOCUS1810</name>
</gene>
<evidence type="ECO:0000313" key="3">
    <source>
        <dbReference type="Proteomes" id="UP001161247"/>
    </source>
</evidence>
<organism evidence="2 3">
    <name type="scientific">Oldenlandia corymbosa var. corymbosa</name>
    <dbReference type="NCBI Taxonomy" id="529605"/>
    <lineage>
        <taxon>Eukaryota</taxon>
        <taxon>Viridiplantae</taxon>
        <taxon>Streptophyta</taxon>
        <taxon>Embryophyta</taxon>
        <taxon>Tracheophyta</taxon>
        <taxon>Spermatophyta</taxon>
        <taxon>Magnoliopsida</taxon>
        <taxon>eudicotyledons</taxon>
        <taxon>Gunneridae</taxon>
        <taxon>Pentapetalae</taxon>
        <taxon>asterids</taxon>
        <taxon>lamiids</taxon>
        <taxon>Gentianales</taxon>
        <taxon>Rubiaceae</taxon>
        <taxon>Rubioideae</taxon>
        <taxon>Spermacoceae</taxon>
        <taxon>Hedyotis-Oldenlandia complex</taxon>
        <taxon>Oldenlandia</taxon>
    </lineage>
</organism>
<keyword evidence="3" id="KW-1185">Reference proteome</keyword>
<proteinExistence type="predicted"/>
<evidence type="ECO:0000256" key="1">
    <source>
        <dbReference type="SAM" id="SignalP"/>
    </source>
</evidence>
<keyword evidence="1" id="KW-0732">Signal</keyword>
<name>A0AAV1C4F1_OLDCO</name>
<feature type="signal peptide" evidence="1">
    <location>
        <begin position="1"/>
        <end position="28"/>
    </location>
</feature>
<reference evidence="2" key="1">
    <citation type="submission" date="2023-03" db="EMBL/GenBank/DDBJ databases">
        <authorList>
            <person name="Julca I."/>
        </authorList>
    </citation>
    <scope>NUCLEOTIDE SEQUENCE</scope>
</reference>
<sequence>MAKHPHSSITFLIIVLLNVVFSTSIASGREIPVGDAKNLDGKKLHPESFIGHDGSVLVPGVGRWMFPKPGTHFNPITYNPVTGTNGGNGVSIPGLGGGSSTGIGYVPGGDDTFVPNPGFEVPSAGGSVPVPSTP</sequence>